<dbReference type="PANTHER" id="PTHR33065">
    <property type="entry name" value="OS07G0486400 PROTEIN"/>
    <property type="match status" value="1"/>
</dbReference>
<evidence type="ECO:0000256" key="1">
    <source>
        <dbReference type="SAM" id="MobiDB-lite"/>
    </source>
</evidence>
<keyword evidence="4" id="KW-1185">Reference proteome</keyword>
<dbReference type="OrthoDB" id="686435at2759"/>
<dbReference type="EMBL" id="RWGY01000029">
    <property type="protein sequence ID" value="TVU20166.1"/>
    <property type="molecule type" value="Genomic_DNA"/>
</dbReference>
<evidence type="ECO:0000259" key="2">
    <source>
        <dbReference type="Pfam" id="PF20241"/>
    </source>
</evidence>
<accession>A0A5J9U9D6</accession>
<gene>
    <name evidence="3" type="ORF">EJB05_36364</name>
</gene>
<protein>
    <recommendedName>
        <fullName evidence="2">DUF6598 domain-containing protein</fullName>
    </recommendedName>
</protein>
<dbReference type="Pfam" id="PF20241">
    <property type="entry name" value="DUF6598"/>
    <property type="match status" value="1"/>
</dbReference>
<comment type="caution">
    <text evidence="3">The sequence shown here is derived from an EMBL/GenBank/DDBJ whole genome shotgun (WGS) entry which is preliminary data.</text>
</comment>
<feature type="domain" description="DUF6598" evidence="2">
    <location>
        <begin position="173"/>
        <end position="403"/>
    </location>
</feature>
<feature type="region of interest" description="Disordered" evidence="1">
    <location>
        <begin position="1"/>
        <end position="79"/>
    </location>
</feature>
<dbReference type="Proteomes" id="UP000324897">
    <property type="component" value="Chromosome 7"/>
</dbReference>
<dbReference type="AlphaFoldDB" id="A0A5J9U9D6"/>
<sequence>MEMDGGGTGSGNVKPPLPEPEPEDNDDGGLSVEDDDDGGSSAGDSDDGSSVDDDDGGDDSSWEDDDDDGSSWEEDDDYDADVALLGPKLARLLARCMEPPTEEEKVLQALRVVREWQFTEYDPKSCGAVPTRFCNFNTALFDFEKESMAGIGPPFRTLTSSEALSLEDTINPVSVKILESDVGYPISIFGTILARDQVDYKCVYLFRRARDDPQVITSLDDMLTLTGPYRGLAATSHLTIEINLKIKCEDGNKDFSKGLIEHRSCNSAHAKDIVTRLLTSWMSTVQLVYTYVPSALEATVAINILNGPCDFFTGKVVAWTSGNDNHIILHDSQAAGMRTVIGEGGSVALSRCMVVVPVTEELVLKIWVQGGDDEVACFEFTLSQTQDYDFICEQGFCELQVKVAWTSMVSTRRHNVFESVGRCWLVV</sequence>
<evidence type="ECO:0000313" key="4">
    <source>
        <dbReference type="Proteomes" id="UP000324897"/>
    </source>
</evidence>
<evidence type="ECO:0000313" key="3">
    <source>
        <dbReference type="EMBL" id="TVU20166.1"/>
    </source>
</evidence>
<organism evidence="3 4">
    <name type="scientific">Eragrostis curvula</name>
    <name type="common">weeping love grass</name>
    <dbReference type="NCBI Taxonomy" id="38414"/>
    <lineage>
        <taxon>Eukaryota</taxon>
        <taxon>Viridiplantae</taxon>
        <taxon>Streptophyta</taxon>
        <taxon>Embryophyta</taxon>
        <taxon>Tracheophyta</taxon>
        <taxon>Spermatophyta</taxon>
        <taxon>Magnoliopsida</taxon>
        <taxon>Liliopsida</taxon>
        <taxon>Poales</taxon>
        <taxon>Poaceae</taxon>
        <taxon>PACMAD clade</taxon>
        <taxon>Chloridoideae</taxon>
        <taxon>Eragrostideae</taxon>
        <taxon>Eragrostidinae</taxon>
        <taxon>Eragrostis</taxon>
    </lineage>
</organism>
<proteinExistence type="predicted"/>
<reference evidence="3 4" key="1">
    <citation type="journal article" date="2019" name="Sci. Rep.">
        <title>A high-quality genome of Eragrostis curvula grass provides insights into Poaceae evolution and supports new strategies to enhance forage quality.</title>
        <authorList>
            <person name="Carballo J."/>
            <person name="Santos B.A.C.M."/>
            <person name="Zappacosta D."/>
            <person name="Garbus I."/>
            <person name="Selva J.P."/>
            <person name="Gallo C.A."/>
            <person name="Diaz A."/>
            <person name="Albertini E."/>
            <person name="Caccamo M."/>
            <person name="Echenique V."/>
        </authorList>
    </citation>
    <scope>NUCLEOTIDE SEQUENCE [LARGE SCALE GENOMIC DNA]</scope>
    <source>
        <strain evidence="4">cv. Victoria</strain>
        <tissue evidence="3">Leaf</tissue>
    </source>
</reference>
<dbReference type="PANTHER" id="PTHR33065:SF187">
    <property type="entry name" value="DUF6598 DOMAIN-CONTAINING PROTEIN"/>
    <property type="match status" value="1"/>
</dbReference>
<feature type="compositionally biased region" description="Acidic residues" evidence="1">
    <location>
        <begin position="20"/>
        <end position="79"/>
    </location>
</feature>
<name>A0A5J9U9D6_9POAL</name>
<dbReference type="Gramene" id="TVU20166">
    <property type="protein sequence ID" value="TVU20166"/>
    <property type="gene ID" value="EJB05_36364"/>
</dbReference>
<dbReference type="InterPro" id="IPR046533">
    <property type="entry name" value="DUF6598"/>
</dbReference>
<feature type="compositionally biased region" description="Gly residues" evidence="1">
    <location>
        <begin position="1"/>
        <end position="10"/>
    </location>
</feature>